<dbReference type="PANTHER" id="PTHR37833:SF1">
    <property type="entry name" value="SIGNAL PEPTIDE PROTEIN"/>
    <property type="match status" value="1"/>
</dbReference>
<name>A0A1I2THU4_9BACT</name>
<dbReference type="Proteomes" id="UP000198724">
    <property type="component" value="Unassembled WGS sequence"/>
</dbReference>
<dbReference type="Pfam" id="PF07610">
    <property type="entry name" value="DUF1573"/>
    <property type="match status" value="1"/>
</dbReference>
<proteinExistence type="predicted"/>
<dbReference type="InterPro" id="IPR011467">
    <property type="entry name" value="DUF1573"/>
</dbReference>
<organism evidence="2 3">
    <name type="scientific">Pontibacter chinhatensis</name>
    <dbReference type="NCBI Taxonomy" id="1436961"/>
    <lineage>
        <taxon>Bacteria</taxon>
        <taxon>Pseudomonadati</taxon>
        <taxon>Bacteroidota</taxon>
        <taxon>Cytophagia</taxon>
        <taxon>Cytophagales</taxon>
        <taxon>Hymenobacteraceae</taxon>
        <taxon>Pontibacter</taxon>
    </lineage>
</organism>
<dbReference type="OrthoDB" id="826619at2"/>
<gene>
    <name evidence="2" type="ORF">SAMN05421739_103146</name>
</gene>
<accession>A0A1I2THU4</accession>
<dbReference type="RefSeq" id="WP_092100665.1">
    <property type="nucleotide sequence ID" value="NZ_FOOT01000003.1"/>
</dbReference>
<dbReference type="AlphaFoldDB" id="A0A1I2THU4"/>
<evidence type="ECO:0000313" key="2">
    <source>
        <dbReference type="EMBL" id="SFG64445.1"/>
    </source>
</evidence>
<feature type="chain" id="PRO_5011710273" description="DUF1573 domain-containing protein" evidence="1">
    <location>
        <begin position="23"/>
        <end position="183"/>
    </location>
</feature>
<dbReference type="EMBL" id="FOOT01000003">
    <property type="protein sequence ID" value="SFG64445.1"/>
    <property type="molecule type" value="Genomic_DNA"/>
</dbReference>
<sequence>MKKNLFLAAGMAVVILASGCNNNTGNDTAAESATATEATAPVQPIENPNVVATTAQGETAPAGNAAVMTFEQTEYEFGTIKEGETVEHKFEFTNTGSTPLVIESATATCGCTAPDWTRTPVAPGEKGFVAVKFNSNGKPGQQQPTVTIRANTEPNIVRVAMKGSVEPKNRMPVAGPDGPVRRN</sequence>
<evidence type="ECO:0000313" key="3">
    <source>
        <dbReference type="Proteomes" id="UP000198724"/>
    </source>
</evidence>
<dbReference type="InterPro" id="IPR013783">
    <property type="entry name" value="Ig-like_fold"/>
</dbReference>
<dbReference type="PROSITE" id="PS51257">
    <property type="entry name" value="PROKAR_LIPOPROTEIN"/>
    <property type="match status" value="1"/>
</dbReference>
<dbReference type="PANTHER" id="PTHR37833">
    <property type="entry name" value="LIPOPROTEIN-RELATED"/>
    <property type="match status" value="1"/>
</dbReference>
<dbReference type="Gene3D" id="2.60.40.10">
    <property type="entry name" value="Immunoglobulins"/>
    <property type="match status" value="1"/>
</dbReference>
<keyword evidence="3" id="KW-1185">Reference proteome</keyword>
<reference evidence="3" key="1">
    <citation type="submission" date="2016-10" db="EMBL/GenBank/DDBJ databases">
        <authorList>
            <person name="Varghese N."/>
            <person name="Submissions S."/>
        </authorList>
    </citation>
    <scope>NUCLEOTIDE SEQUENCE [LARGE SCALE GENOMIC DNA]</scope>
    <source>
        <strain evidence="3">LP51</strain>
    </source>
</reference>
<keyword evidence="1" id="KW-0732">Signal</keyword>
<feature type="signal peptide" evidence="1">
    <location>
        <begin position="1"/>
        <end position="22"/>
    </location>
</feature>
<dbReference type="STRING" id="1436961.SAMN05421739_103146"/>
<evidence type="ECO:0000256" key="1">
    <source>
        <dbReference type="SAM" id="SignalP"/>
    </source>
</evidence>
<evidence type="ECO:0008006" key="4">
    <source>
        <dbReference type="Google" id="ProtNLM"/>
    </source>
</evidence>
<protein>
    <recommendedName>
        <fullName evidence="4">DUF1573 domain-containing protein</fullName>
    </recommendedName>
</protein>